<evidence type="ECO:0000313" key="4">
    <source>
        <dbReference type="Proteomes" id="UP000235672"/>
    </source>
</evidence>
<evidence type="ECO:0000256" key="1">
    <source>
        <dbReference type="SAM" id="MobiDB-lite"/>
    </source>
</evidence>
<dbReference type="GO" id="GO:0000124">
    <property type="term" value="C:SAGA complex"/>
    <property type="evidence" value="ECO:0007669"/>
    <property type="project" value="InterPro"/>
</dbReference>
<organism evidence="3 4">
    <name type="scientific">Hyaloscypha hepaticicola</name>
    <dbReference type="NCBI Taxonomy" id="2082293"/>
    <lineage>
        <taxon>Eukaryota</taxon>
        <taxon>Fungi</taxon>
        <taxon>Dikarya</taxon>
        <taxon>Ascomycota</taxon>
        <taxon>Pezizomycotina</taxon>
        <taxon>Leotiomycetes</taxon>
        <taxon>Helotiales</taxon>
        <taxon>Hyaloscyphaceae</taxon>
        <taxon>Hyaloscypha</taxon>
    </lineage>
</organism>
<gene>
    <name evidence="3" type="ORF">NA56DRAFT_689894</name>
</gene>
<dbReference type="OrthoDB" id="21678at2759"/>
<dbReference type="Gene3D" id="6.10.140.1270">
    <property type="match status" value="1"/>
</dbReference>
<dbReference type="EMBL" id="KZ613485">
    <property type="protein sequence ID" value="PMD20451.1"/>
    <property type="molecule type" value="Genomic_DNA"/>
</dbReference>
<name>A0A2J6Q2E5_9HELO</name>
<dbReference type="PROSITE" id="PS51505">
    <property type="entry name" value="SCA7"/>
    <property type="match status" value="1"/>
</dbReference>
<dbReference type="InterPro" id="IPR013243">
    <property type="entry name" value="SCA7_dom"/>
</dbReference>
<evidence type="ECO:0000313" key="3">
    <source>
        <dbReference type="EMBL" id="PMD20451.1"/>
    </source>
</evidence>
<dbReference type="AlphaFoldDB" id="A0A2J6Q2E5"/>
<protein>
    <recommendedName>
        <fullName evidence="2">SCA7 domain-containing protein</fullName>
    </recommendedName>
</protein>
<dbReference type="PANTHER" id="PTHR47805">
    <property type="entry name" value="SAGA-ASSOCIATED FACTOR 73"/>
    <property type="match status" value="1"/>
</dbReference>
<reference evidence="3 4" key="1">
    <citation type="submission" date="2016-05" db="EMBL/GenBank/DDBJ databases">
        <title>A degradative enzymes factory behind the ericoid mycorrhizal symbiosis.</title>
        <authorList>
            <consortium name="DOE Joint Genome Institute"/>
            <person name="Martino E."/>
            <person name="Morin E."/>
            <person name="Grelet G."/>
            <person name="Kuo A."/>
            <person name="Kohler A."/>
            <person name="Daghino S."/>
            <person name="Barry K."/>
            <person name="Choi C."/>
            <person name="Cichocki N."/>
            <person name="Clum A."/>
            <person name="Copeland A."/>
            <person name="Hainaut M."/>
            <person name="Haridas S."/>
            <person name="Labutti K."/>
            <person name="Lindquist E."/>
            <person name="Lipzen A."/>
            <person name="Khouja H.-R."/>
            <person name="Murat C."/>
            <person name="Ohm R."/>
            <person name="Olson A."/>
            <person name="Spatafora J."/>
            <person name="Veneault-Fourrey C."/>
            <person name="Henrissat B."/>
            <person name="Grigoriev I."/>
            <person name="Martin F."/>
            <person name="Perotto S."/>
        </authorList>
    </citation>
    <scope>NUCLEOTIDE SEQUENCE [LARGE SCALE GENOMIC DNA]</scope>
    <source>
        <strain evidence="3 4">UAMH 7357</strain>
    </source>
</reference>
<keyword evidence="4" id="KW-1185">Reference proteome</keyword>
<dbReference type="InterPro" id="IPR037804">
    <property type="entry name" value="SGF73"/>
</dbReference>
<accession>A0A2J6Q2E5</accession>
<dbReference type="PANTHER" id="PTHR47805:SF1">
    <property type="entry name" value="SAGA-ASSOCIATED FACTOR 73"/>
    <property type="match status" value="1"/>
</dbReference>
<sequence>MAPTKPDTRRATQHRDILAPVSTGIRKDTAHPPPLRIDLDKYCGVICENTGSPCLNKLRDCQTHSKDQKLAVAGRTRLPKVDLDKQCGVDVDGCPCPKKLRDCQTHSRVQKRAVAGRSCSYDMLIVAPAWNSSSRAAHPTVDNGEGSSKDWPSVKAQIERERAAAPDRSTTPQVEIPVSPAMGKGKHKAEGSEGSDLTMDIPIRPKGKKRGPKAWTALENEIARDIREYAGHKIAIIEHLEVARKIVEKVRGWE</sequence>
<feature type="region of interest" description="Disordered" evidence="1">
    <location>
        <begin position="159"/>
        <end position="212"/>
    </location>
</feature>
<dbReference type="Proteomes" id="UP000235672">
    <property type="component" value="Unassembled WGS sequence"/>
</dbReference>
<evidence type="ECO:0000259" key="2">
    <source>
        <dbReference type="PROSITE" id="PS51505"/>
    </source>
</evidence>
<dbReference type="Pfam" id="PF08313">
    <property type="entry name" value="SCA7"/>
    <property type="match status" value="2"/>
</dbReference>
<proteinExistence type="predicted"/>
<feature type="domain" description="SCA7" evidence="2">
    <location>
        <begin position="74"/>
        <end position="140"/>
    </location>
</feature>